<dbReference type="PROSITE" id="PS01124">
    <property type="entry name" value="HTH_ARAC_FAMILY_2"/>
    <property type="match status" value="1"/>
</dbReference>
<keyword evidence="2" id="KW-0804">Transcription</keyword>
<dbReference type="SUPFAM" id="SSF46689">
    <property type="entry name" value="Homeodomain-like"/>
    <property type="match status" value="2"/>
</dbReference>
<dbReference type="PANTHER" id="PTHR43436:SF1">
    <property type="entry name" value="TRANSCRIPTIONAL REGULATORY PROTEIN"/>
    <property type="match status" value="1"/>
</dbReference>
<proteinExistence type="predicted"/>
<dbReference type="PANTHER" id="PTHR43436">
    <property type="entry name" value="ARAC-FAMILY TRANSCRIPTIONAL REGULATOR"/>
    <property type="match status" value="1"/>
</dbReference>
<gene>
    <name evidence="4" type="ORF">GCM10009038_20020</name>
</gene>
<comment type="caution">
    <text evidence="4">The sequence shown here is derived from an EMBL/GenBank/DDBJ whole genome shotgun (WGS) entry which is preliminary data.</text>
</comment>
<evidence type="ECO:0000313" key="4">
    <source>
        <dbReference type="EMBL" id="GHB21170.1"/>
    </source>
</evidence>
<keyword evidence="5" id="KW-1185">Reference proteome</keyword>
<dbReference type="SMART" id="SM00342">
    <property type="entry name" value="HTH_ARAC"/>
    <property type="match status" value="1"/>
</dbReference>
<evidence type="ECO:0000256" key="1">
    <source>
        <dbReference type="ARBA" id="ARBA00023015"/>
    </source>
</evidence>
<organism evidence="4 5">
    <name type="scientific">Salinicola rhizosphaerae</name>
    <dbReference type="NCBI Taxonomy" id="1443141"/>
    <lineage>
        <taxon>Bacteria</taxon>
        <taxon>Pseudomonadati</taxon>
        <taxon>Pseudomonadota</taxon>
        <taxon>Gammaproteobacteria</taxon>
        <taxon>Oceanospirillales</taxon>
        <taxon>Halomonadaceae</taxon>
        <taxon>Salinicola</taxon>
    </lineage>
</organism>
<name>A0ABQ3E208_9GAMM</name>
<feature type="domain" description="HTH araC/xylS-type" evidence="3">
    <location>
        <begin position="183"/>
        <end position="281"/>
    </location>
</feature>
<evidence type="ECO:0000259" key="3">
    <source>
        <dbReference type="PROSITE" id="PS01124"/>
    </source>
</evidence>
<dbReference type="Gene3D" id="1.10.10.60">
    <property type="entry name" value="Homeodomain-like"/>
    <property type="match status" value="2"/>
</dbReference>
<dbReference type="InterPro" id="IPR009057">
    <property type="entry name" value="Homeodomain-like_sf"/>
</dbReference>
<accession>A0ABQ3E208</accession>
<dbReference type="InterPro" id="IPR018060">
    <property type="entry name" value="HTH_AraC"/>
</dbReference>
<evidence type="ECO:0000313" key="5">
    <source>
        <dbReference type="Proteomes" id="UP000646745"/>
    </source>
</evidence>
<dbReference type="InterPro" id="IPR009594">
    <property type="entry name" value="Tscrpt_reg_HTH_AraC_N"/>
</dbReference>
<evidence type="ECO:0000256" key="2">
    <source>
        <dbReference type="ARBA" id="ARBA00023163"/>
    </source>
</evidence>
<dbReference type="EMBL" id="BMZI01000004">
    <property type="protein sequence ID" value="GHB21170.1"/>
    <property type="molecule type" value="Genomic_DNA"/>
</dbReference>
<sequence length="286" mass="32633">MLDRLTVGRQGKLPTAIGGLFINRFDTPQPPRHVIHDPVFSVIAQGRKRLSVGEEIYEYDPMNLLLTSVDMPVLAEVAEASRDQPYLGLRLDLDVDCLGELIRDPNLPVADGEDVSRGLSVSPLGASLLEPTVRLLRLLETPEDIPILAPMIRREIFYRLLRGEQGARLRQVATRDSQTRRIIDAVRLLRERYVEPLTIATLANEVHMSVSSLHHHFKAVTAMSPLQFQKQLRLQEARRLLLADDLEVTLTAQRVGYESPSQFSREYRRFFGLSPQQDRKQWRQGR</sequence>
<keyword evidence="1" id="KW-0805">Transcription regulation</keyword>
<protein>
    <submittedName>
        <fullName evidence="4">Transcriptional regulator</fullName>
    </submittedName>
</protein>
<dbReference type="Proteomes" id="UP000646745">
    <property type="component" value="Unassembled WGS sequence"/>
</dbReference>
<reference evidence="5" key="1">
    <citation type="journal article" date="2019" name="Int. J. Syst. Evol. Microbiol.">
        <title>The Global Catalogue of Microorganisms (GCM) 10K type strain sequencing project: providing services to taxonomists for standard genome sequencing and annotation.</title>
        <authorList>
            <consortium name="The Broad Institute Genomics Platform"/>
            <consortium name="The Broad Institute Genome Sequencing Center for Infectious Disease"/>
            <person name="Wu L."/>
            <person name="Ma J."/>
        </authorList>
    </citation>
    <scope>NUCLEOTIDE SEQUENCE [LARGE SCALE GENOMIC DNA]</scope>
    <source>
        <strain evidence="5">KCTC 32998</strain>
    </source>
</reference>
<dbReference type="Pfam" id="PF12833">
    <property type="entry name" value="HTH_18"/>
    <property type="match status" value="1"/>
</dbReference>
<dbReference type="Pfam" id="PF06719">
    <property type="entry name" value="AraC_N"/>
    <property type="match status" value="1"/>
</dbReference>